<sequence>MGYIVDQSAVFGHGEKAGLPEGFGSTYGTSCKGEPTDATIFQEYSGGPGEDSNVQLSSVTGSILSQFPLSIQYPKISSMKNVVNEFGPLSGELIFAEMPDVPLPDFASYKLKIDSKSVMKAYLYDTPDQTSTSKKGFSYKSYGMIKRLEGETISNFNKWNIHKIEIGGTNNTDAILYLAPNVVFPQNLNTAEIQPDQVLYIRDAEDSDNEGKFRVVEVIDSLTFRVHNPSVVAQNIILGTVEILPVEWGNPLTLVSELVDQVFKTYGQRVPILYSSNLIQPTPGITTLGELYLEGMSLFKFIELVVDMLGGLWYCGVNADGFYFLEKKKEEIIDKFAVGWDYNDLEIKIDRDWVWNYVEIFAKSDEGSGTVKLYSELNETSEKKWGRKTKSVEVPASFTKEIAIVLCKNLLELHKEPRVLITIKNAPFRYYEFGDYAIAFPSKSYYETLDDLDTLSTWSSSDPTKLKIELTNDTLVSGSKCHKLIFSGADFVTYKKTFNERKIGLTDFHFYLYATVKDDFITNPDGMVLFYVIDSFGTKHEKSFPIGIESKWIECPWNIAALKIQKIIEVGFEFRNVPDSVIYFDFLRTRSNTSITHTVPLVEVEYNNAPTKKNAKLTFGGKQTLEKYLSGYLAQIETLRYIARNR</sequence>
<dbReference type="AlphaFoldDB" id="A0A2N0B3Y7"/>
<accession>A0A2N0B3Y7</accession>
<name>A0A2N0B3Y7_9LEPT</name>
<reference evidence="1" key="1">
    <citation type="submission" date="2017-07" db="EMBL/GenBank/DDBJ databases">
        <title>Leptospira spp. isolated from tropical soils.</title>
        <authorList>
            <person name="Thibeaux R."/>
            <person name="Iraola G."/>
            <person name="Ferres I."/>
            <person name="Bierque E."/>
            <person name="Girault D."/>
            <person name="Soupe-Gilbert M.-E."/>
            <person name="Picardeau M."/>
            <person name="Goarant C."/>
        </authorList>
    </citation>
    <scope>NUCLEOTIDE SEQUENCE [LARGE SCALE GENOMIC DNA]</scope>
    <source>
        <strain evidence="1">ATI7-C-A5</strain>
    </source>
</reference>
<evidence type="ECO:0008006" key="2">
    <source>
        <dbReference type="Google" id="ProtNLM"/>
    </source>
</evidence>
<protein>
    <recommendedName>
        <fullName evidence="2">Phage tail protein</fullName>
    </recommendedName>
</protein>
<dbReference type="OrthoDB" id="337599at2"/>
<gene>
    <name evidence="1" type="ORF">CH379_19565</name>
</gene>
<proteinExistence type="predicted"/>
<evidence type="ECO:0000313" key="1">
    <source>
        <dbReference type="EMBL" id="PJZ91277.1"/>
    </source>
</evidence>
<dbReference type="EMBL" id="NPEF01000323">
    <property type="protein sequence ID" value="PJZ91277.1"/>
    <property type="molecule type" value="Genomic_DNA"/>
</dbReference>
<comment type="caution">
    <text evidence="1">The sequence shown here is derived from an EMBL/GenBank/DDBJ whole genome shotgun (WGS) entry which is preliminary data.</text>
</comment>
<organism evidence="1">
    <name type="scientific">Leptospira ellisii</name>
    <dbReference type="NCBI Taxonomy" id="2023197"/>
    <lineage>
        <taxon>Bacteria</taxon>
        <taxon>Pseudomonadati</taxon>
        <taxon>Spirochaetota</taxon>
        <taxon>Spirochaetia</taxon>
        <taxon>Leptospirales</taxon>
        <taxon>Leptospiraceae</taxon>
        <taxon>Leptospira</taxon>
    </lineage>
</organism>